<dbReference type="RefSeq" id="XP_022285491.1">
    <property type="nucleotide sequence ID" value="XM_022429886.1"/>
</dbReference>
<comment type="caution">
    <text evidence="1">The sequence shown here is derived from an EMBL/GenBank/DDBJ whole genome shotgun (WGS) entry which is preliminary data.</text>
</comment>
<dbReference type="GeneID" id="28852391"/>
<accession>A0A219AQH1</accession>
<evidence type="ECO:0000313" key="1">
    <source>
        <dbReference type="EMBL" id="OWT43036.1"/>
    </source>
</evidence>
<dbReference type="KEGG" id="pchm:VFPPC_18243"/>
<protein>
    <submittedName>
        <fullName evidence="1">Uncharacterized protein</fullName>
    </submittedName>
</protein>
<evidence type="ECO:0000313" key="2">
    <source>
        <dbReference type="Proteomes" id="UP000078397"/>
    </source>
</evidence>
<dbReference type="EMBL" id="LSBJ02000004">
    <property type="protein sequence ID" value="OWT43036.1"/>
    <property type="molecule type" value="Genomic_DNA"/>
</dbReference>
<keyword evidence="2" id="KW-1185">Reference proteome</keyword>
<organism evidence="1 2">
    <name type="scientific">Pochonia chlamydosporia 170</name>
    <dbReference type="NCBI Taxonomy" id="1380566"/>
    <lineage>
        <taxon>Eukaryota</taxon>
        <taxon>Fungi</taxon>
        <taxon>Dikarya</taxon>
        <taxon>Ascomycota</taxon>
        <taxon>Pezizomycotina</taxon>
        <taxon>Sordariomycetes</taxon>
        <taxon>Hypocreomycetidae</taxon>
        <taxon>Hypocreales</taxon>
        <taxon>Clavicipitaceae</taxon>
        <taxon>Pochonia</taxon>
    </lineage>
</organism>
<proteinExistence type="predicted"/>
<gene>
    <name evidence="1" type="ORF">VFPPC_18243</name>
</gene>
<dbReference type="AlphaFoldDB" id="A0A219AQH1"/>
<dbReference type="Proteomes" id="UP000078397">
    <property type="component" value="Unassembled WGS sequence"/>
</dbReference>
<sequence length="185" mass="20829">MVVWEETGGSSGRVMTMTGLDAWPTRSLLQQDLFRFSQGTRGEQQVSNSLTRQSMFSVRPRYWEACVNVPRYSITKLRMMYRPCFRNVPQFISGKGAVISAVRKLRMGLPDSSYEAGWKPFGHVGDKSHCPSALLLSLLYLLKQVISPRNPMLSLPSSFVVPKQALLLGYLDLAMQATMQNKAHL</sequence>
<name>A0A219AQH1_METCM</name>
<reference evidence="1 2" key="1">
    <citation type="journal article" date="2016" name="PLoS Pathog.">
        <title>Biosynthesis of antibiotic leucinostatins in bio-control fungus Purpureocillium lilacinum and their inhibition on phytophthora revealed by genome mining.</title>
        <authorList>
            <person name="Wang G."/>
            <person name="Liu Z."/>
            <person name="Lin R."/>
            <person name="Li E."/>
            <person name="Mao Z."/>
            <person name="Ling J."/>
            <person name="Yang Y."/>
            <person name="Yin W.B."/>
            <person name="Xie B."/>
        </authorList>
    </citation>
    <scope>NUCLEOTIDE SEQUENCE [LARGE SCALE GENOMIC DNA]</scope>
    <source>
        <strain evidence="1">170</strain>
    </source>
</reference>